<evidence type="ECO:0000256" key="1">
    <source>
        <dbReference type="ARBA" id="ARBA00007198"/>
    </source>
</evidence>
<dbReference type="PANTHER" id="PTHR30041">
    <property type="entry name" value="ARSENATE REDUCTASE"/>
    <property type="match status" value="1"/>
</dbReference>
<accession>A0A3D9HK25</accession>
<dbReference type="InterPro" id="IPR036249">
    <property type="entry name" value="Thioredoxin-like_sf"/>
</dbReference>
<dbReference type="OrthoDB" id="9803749at2"/>
<dbReference type="Gene3D" id="3.40.30.10">
    <property type="entry name" value="Glutaredoxin"/>
    <property type="match status" value="1"/>
</dbReference>
<evidence type="ECO:0000256" key="2">
    <source>
        <dbReference type="PROSITE-ProRule" id="PRU01282"/>
    </source>
</evidence>
<dbReference type="AlphaFoldDB" id="A0A3D9HK25"/>
<dbReference type="PANTHER" id="PTHR30041:SF8">
    <property type="entry name" value="PROTEIN YFFB"/>
    <property type="match status" value="1"/>
</dbReference>
<organism evidence="3 4">
    <name type="scientific">Aestuariispira insulae</name>
    <dbReference type="NCBI Taxonomy" id="1461337"/>
    <lineage>
        <taxon>Bacteria</taxon>
        <taxon>Pseudomonadati</taxon>
        <taxon>Pseudomonadota</taxon>
        <taxon>Alphaproteobacteria</taxon>
        <taxon>Rhodospirillales</taxon>
        <taxon>Kiloniellaceae</taxon>
        <taxon>Aestuariispira</taxon>
    </lineage>
</organism>
<dbReference type="InterPro" id="IPR006504">
    <property type="entry name" value="Tscrpt_reg_Spx/MgsR"/>
</dbReference>
<dbReference type="RefSeq" id="WP_115937073.1">
    <property type="nucleotide sequence ID" value="NZ_QRDW01000005.1"/>
</dbReference>
<dbReference type="Proteomes" id="UP000256845">
    <property type="component" value="Unassembled WGS sequence"/>
</dbReference>
<dbReference type="InterPro" id="IPR006660">
    <property type="entry name" value="Arsenate_reductase-like"/>
</dbReference>
<dbReference type="SUPFAM" id="SSF52833">
    <property type="entry name" value="Thioredoxin-like"/>
    <property type="match status" value="1"/>
</dbReference>
<evidence type="ECO:0000313" key="4">
    <source>
        <dbReference type="Proteomes" id="UP000256845"/>
    </source>
</evidence>
<dbReference type="Pfam" id="PF03960">
    <property type="entry name" value="ArsC"/>
    <property type="match status" value="1"/>
</dbReference>
<dbReference type="CDD" id="cd03035">
    <property type="entry name" value="ArsC_Yffb"/>
    <property type="match status" value="1"/>
</dbReference>
<name>A0A3D9HK25_9PROT</name>
<reference evidence="3 4" key="1">
    <citation type="submission" date="2018-07" db="EMBL/GenBank/DDBJ databases">
        <title>Genomic Encyclopedia of Type Strains, Phase III (KMG-III): the genomes of soil and plant-associated and newly described type strains.</title>
        <authorList>
            <person name="Whitman W."/>
        </authorList>
    </citation>
    <scope>NUCLEOTIDE SEQUENCE [LARGE SCALE GENOMIC DNA]</scope>
    <source>
        <strain evidence="3 4">CECT 8488</strain>
    </source>
</reference>
<proteinExistence type="inferred from homology"/>
<comment type="caution">
    <text evidence="3">The sequence shown here is derived from an EMBL/GenBank/DDBJ whole genome shotgun (WGS) entry which is preliminary data.</text>
</comment>
<evidence type="ECO:0000313" key="3">
    <source>
        <dbReference type="EMBL" id="RED49828.1"/>
    </source>
</evidence>
<keyword evidence="4" id="KW-1185">Reference proteome</keyword>
<dbReference type="EMBL" id="QRDW01000005">
    <property type="protein sequence ID" value="RED49828.1"/>
    <property type="molecule type" value="Genomic_DNA"/>
</dbReference>
<dbReference type="NCBIfam" id="TIGR01617">
    <property type="entry name" value="arsC_related"/>
    <property type="match status" value="1"/>
</dbReference>
<sequence length="114" mass="12404">MSTTLYGLKNCDTCRKARKWLDAEGIDHQFHDVRADGLDRATVAAWAGALGWGALLNRRGTTWRGLSEDVKAGVDEAIAIDLMTEHPALIKRPVFDINGTLGLGFPALQKTVQG</sequence>
<dbReference type="PROSITE" id="PS51353">
    <property type="entry name" value="ARSC"/>
    <property type="match status" value="1"/>
</dbReference>
<dbReference type="NCBIfam" id="NF008107">
    <property type="entry name" value="PRK10853.1"/>
    <property type="match status" value="1"/>
</dbReference>
<protein>
    <submittedName>
        <fullName evidence="3">Spx/MgsR family transcriptional regulator</fullName>
    </submittedName>
</protein>
<comment type="similarity">
    <text evidence="1 2">Belongs to the ArsC family.</text>
</comment>
<gene>
    <name evidence="3" type="ORF">DFP90_105200</name>
</gene>